<feature type="domain" description="AB hydrolase-1" evidence="1">
    <location>
        <begin position="30"/>
        <end position="144"/>
    </location>
</feature>
<dbReference type="GO" id="GO:0046503">
    <property type="term" value="P:glycerolipid catabolic process"/>
    <property type="evidence" value="ECO:0007669"/>
    <property type="project" value="TreeGrafter"/>
</dbReference>
<dbReference type="InterPro" id="IPR050471">
    <property type="entry name" value="AB_hydrolase"/>
</dbReference>
<dbReference type="EMBL" id="CP061281">
    <property type="protein sequence ID" value="QNS08724.1"/>
    <property type="molecule type" value="Genomic_DNA"/>
</dbReference>
<organism evidence="2 3">
    <name type="scientific">Streptomyces xanthii</name>
    <dbReference type="NCBI Taxonomy" id="2768069"/>
    <lineage>
        <taxon>Bacteria</taxon>
        <taxon>Bacillati</taxon>
        <taxon>Actinomycetota</taxon>
        <taxon>Actinomycetes</taxon>
        <taxon>Kitasatosporales</taxon>
        <taxon>Streptomycetaceae</taxon>
        <taxon>Streptomyces</taxon>
    </lineage>
</organism>
<dbReference type="InterPro" id="IPR000073">
    <property type="entry name" value="AB_hydrolase_1"/>
</dbReference>
<proteinExistence type="predicted"/>
<dbReference type="PANTHER" id="PTHR43433:SF5">
    <property type="entry name" value="AB HYDROLASE-1 DOMAIN-CONTAINING PROTEIN"/>
    <property type="match status" value="1"/>
</dbReference>
<dbReference type="GO" id="GO:0004806">
    <property type="term" value="F:triacylglycerol lipase activity"/>
    <property type="evidence" value="ECO:0007669"/>
    <property type="project" value="TreeGrafter"/>
</dbReference>
<dbReference type="KEGG" id="sxn:IAG42_14065"/>
<reference evidence="2 3" key="1">
    <citation type="submission" date="2020-09" db="EMBL/GenBank/DDBJ databases">
        <title>A novel species.</title>
        <authorList>
            <person name="Gao J."/>
        </authorList>
    </citation>
    <scope>NUCLEOTIDE SEQUENCE [LARGE SCALE GENOMIC DNA]</scope>
    <source>
        <strain evidence="2 3">CRXT-Y-14</strain>
    </source>
</reference>
<dbReference type="AlphaFoldDB" id="A0A7H1BJ19"/>
<dbReference type="Proteomes" id="UP000516428">
    <property type="component" value="Chromosome"/>
</dbReference>
<evidence type="ECO:0000313" key="3">
    <source>
        <dbReference type="Proteomes" id="UP000516428"/>
    </source>
</evidence>
<accession>A0A7H1BJ19</accession>
<sequence>MSTTPGASATAHRLPVPGATLHYETRGTGPALLLLPGAGGDAAVLDPVADALADTFTVITHDPRGYSRSARDAPDSEQRVAEHAEDARRLLDAVSPDAPAYVAGSSSGAIVTLDLLARFPGRVRAAVAHEPPSWSVLPDAAEHLALFQEVYETLEAEGLAAAGERFLRGVGPVMLPPPDSEGAPAPRTAEMMRRLAANAPSAIRHEFRSFAAYDPDLAALSRFAGRLTLAVGEQTLPHLPSRPATVLAGELGLAPAPFPGAHNGWSTHPGRTAALLRSHLLGDTR</sequence>
<evidence type="ECO:0000259" key="1">
    <source>
        <dbReference type="Pfam" id="PF00561"/>
    </source>
</evidence>
<dbReference type="InterPro" id="IPR029058">
    <property type="entry name" value="AB_hydrolase_fold"/>
</dbReference>
<protein>
    <submittedName>
        <fullName evidence="2">Alpha/beta fold hydrolase</fullName>
    </submittedName>
</protein>
<dbReference type="Pfam" id="PF00561">
    <property type="entry name" value="Abhydrolase_1"/>
    <property type="match status" value="1"/>
</dbReference>
<name>A0A7H1BJ19_9ACTN</name>
<dbReference type="Gene3D" id="3.40.50.1820">
    <property type="entry name" value="alpha/beta hydrolase"/>
    <property type="match status" value="1"/>
</dbReference>
<dbReference type="SUPFAM" id="SSF53474">
    <property type="entry name" value="alpha/beta-Hydrolases"/>
    <property type="match status" value="1"/>
</dbReference>
<evidence type="ECO:0000313" key="2">
    <source>
        <dbReference type="EMBL" id="QNS08724.1"/>
    </source>
</evidence>
<gene>
    <name evidence="2" type="ORF">IAG42_14065</name>
</gene>
<keyword evidence="2" id="KW-0378">Hydrolase</keyword>
<dbReference type="PANTHER" id="PTHR43433">
    <property type="entry name" value="HYDROLASE, ALPHA/BETA FOLD FAMILY PROTEIN"/>
    <property type="match status" value="1"/>
</dbReference>
<keyword evidence="3" id="KW-1185">Reference proteome</keyword>